<organism evidence="7 8">
    <name type="scientific">Anaeromyxobacter diazotrophicus</name>
    <dbReference type="NCBI Taxonomy" id="2590199"/>
    <lineage>
        <taxon>Bacteria</taxon>
        <taxon>Pseudomonadati</taxon>
        <taxon>Myxococcota</taxon>
        <taxon>Myxococcia</taxon>
        <taxon>Myxococcales</taxon>
        <taxon>Cystobacterineae</taxon>
        <taxon>Anaeromyxobacteraceae</taxon>
        <taxon>Anaeromyxobacter</taxon>
    </lineage>
</organism>
<name>A0A7I9VKZ6_9BACT</name>
<dbReference type="NCBIfam" id="TIGR02771">
    <property type="entry name" value="TraF_Ti"/>
    <property type="match status" value="1"/>
</dbReference>
<proteinExistence type="inferred from homology"/>
<dbReference type="Gene3D" id="2.10.109.10">
    <property type="entry name" value="Umud Fragment, subunit A"/>
    <property type="match status" value="1"/>
</dbReference>
<evidence type="ECO:0000256" key="2">
    <source>
        <dbReference type="ARBA" id="ARBA00005849"/>
    </source>
</evidence>
<evidence type="ECO:0000313" key="7">
    <source>
        <dbReference type="EMBL" id="GEJ56667.1"/>
    </source>
</evidence>
<sequence length="174" mass="19249">MTVVLRVVCVAVGALVLAVVAARELGFLWVASESVPPGLWRKVSEPIGRGSVVTFCPPDEPRFRAGREAGFLPSGFCPGRLPRLVKPVAAVAGDVVEIGHEGLRVNGRLLPNTRPIEVRPLELLRPYPPGRHVVHDGEIWLVSTYHRLSWDSRYYGPVRVTDLESAVRPVWSYR</sequence>
<keyword evidence="4" id="KW-0574">Periplasm</keyword>
<evidence type="ECO:0000256" key="4">
    <source>
        <dbReference type="ARBA" id="ARBA00022764"/>
    </source>
</evidence>
<dbReference type="SUPFAM" id="SSF51306">
    <property type="entry name" value="LexA/Signal peptidase"/>
    <property type="match status" value="1"/>
</dbReference>
<evidence type="ECO:0000256" key="5">
    <source>
        <dbReference type="ARBA" id="ARBA00022971"/>
    </source>
</evidence>
<dbReference type="EMBL" id="BJTG01000003">
    <property type="protein sequence ID" value="GEJ56667.1"/>
    <property type="molecule type" value="Genomic_DNA"/>
</dbReference>
<dbReference type="AlphaFoldDB" id="A0A7I9VKZ6"/>
<accession>A0A7I9VKZ6</accession>
<feature type="domain" description="Peptidase S26" evidence="6">
    <location>
        <begin position="10"/>
        <end position="170"/>
    </location>
</feature>
<reference evidence="8" key="1">
    <citation type="journal article" date="2020" name="Appl. Environ. Microbiol.">
        <title>Diazotrophic Anaeromyxobacter Isolates from Soils.</title>
        <authorList>
            <person name="Masuda Y."/>
            <person name="Yamanaka H."/>
            <person name="Xu Z.X."/>
            <person name="Shiratori Y."/>
            <person name="Aono T."/>
            <person name="Amachi S."/>
            <person name="Senoo K."/>
            <person name="Itoh H."/>
        </authorList>
    </citation>
    <scope>NUCLEOTIDE SEQUENCE [LARGE SCALE GENOMIC DNA]</scope>
    <source>
        <strain evidence="8">R267</strain>
    </source>
</reference>
<keyword evidence="3" id="KW-0732">Signal</keyword>
<evidence type="ECO:0000256" key="1">
    <source>
        <dbReference type="ARBA" id="ARBA00004418"/>
    </source>
</evidence>
<dbReference type="Proteomes" id="UP000503640">
    <property type="component" value="Unassembled WGS sequence"/>
</dbReference>
<evidence type="ECO:0000313" key="8">
    <source>
        <dbReference type="Proteomes" id="UP000503640"/>
    </source>
</evidence>
<dbReference type="InterPro" id="IPR019533">
    <property type="entry name" value="Peptidase_S26"/>
</dbReference>
<dbReference type="RefSeq" id="WP_176064160.1">
    <property type="nucleotide sequence ID" value="NZ_BJTG01000003.1"/>
</dbReference>
<evidence type="ECO:0000259" key="6">
    <source>
        <dbReference type="Pfam" id="PF10502"/>
    </source>
</evidence>
<dbReference type="GO" id="GO:0004252">
    <property type="term" value="F:serine-type endopeptidase activity"/>
    <property type="evidence" value="ECO:0007669"/>
    <property type="project" value="InterPro"/>
</dbReference>
<dbReference type="GO" id="GO:0042597">
    <property type="term" value="C:periplasmic space"/>
    <property type="evidence" value="ECO:0007669"/>
    <property type="project" value="UniProtKB-SubCell"/>
</dbReference>
<comment type="caution">
    <text evidence="7">The sequence shown here is derived from an EMBL/GenBank/DDBJ whole genome shotgun (WGS) entry which is preliminary data.</text>
</comment>
<evidence type="ECO:0000256" key="3">
    <source>
        <dbReference type="ARBA" id="ARBA00022729"/>
    </source>
</evidence>
<dbReference type="GO" id="GO:0006465">
    <property type="term" value="P:signal peptide processing"/>
    <property type="evidence" value="ECO:0007669"/>
    <property type="project" value="InterPro"/>
</dbReference>
<comment type="similarity">
    <text evidence="2">Belongs to the peptidase S26C family.</text>
</comment>
<comment type="subcellular location">
    <subcellularLocation>
        <location evidence="1">Periplasm</location>
    </subcellularLocation>
</comment>
<dbReference type="Pfam" id="PF10502">
    <property type="entry name" value="Peptidase_S26"/>
    <property type="match status" value="1"/>
</dbReference>
<protein>
    <recommendedName>
        <fullName evidence="6">Peptidase S26 domain-containing protein</fullName>
    </recommendedName>
</protein>
<dbReference type="InterPro" id="IPR014139">
    <property type="entry name" value="Peptidase_S26C_TraF"/>
</dbReference>
<keyword evidence="8" id="KW-1185">Reference proteome</keyword>
<keyword evidence="5" id="KW-0184">Conjugation</keyword>
<dbReference type="InterPro" id="IPR036286">
    <property type="entry name" value="LexA/Signal_pep-like_sf"/>
</dbReference>
<gene>
    <name evidence="7" type="ORF">AMYX_14080</name>
</gene>